<protein>
    <submittedName>
        <fullName evidence="7">Cytochrome c oxidase assembly protein</fullName>
    </submittedName>
</protein>
<evidence type="ECO:0000313" key="7">
    <source>
        <dbReference type="EMBL" id="MEV0974834.1"/>
    </source>
</evidence>
<evidence type="ECO:0000256" key="3">
    <source>
        <dbReference type="ARBA" id="ARBA00022692"/>
    </source>
</evidence>
<dbReference type="Pfam" id="PF09678">
    <property type="entry name" value="Caa3_CtaG"/>
    <property type="match status" value="1"/>
</dbReference>
<evidence type="ECO:0000256" key="5">
    <source>
        <dbReference type="ARBA" id="ARBA00023136"/>
    </source>
</evidence>
<evidence type="ECO:0000256" key="6">
    <source>
        <dbReference type="SAM" id="Phobius"/>
    </source>
</evidence>
<feature type="transmembrane region" description="Helical" evidence="6">
    <location>
        <begin position="121"/>
        <end position="144"/>
    </location>
</feature>
<sequence length="267" mass="28825">MTFVAHEGHGGVIASAPQAVAVALLLGGYLVLAGRVRHEPRGWSRWRTASFATGCALLMVAVLPPIGTFADTDFRGHMLQHLLIGMVVPTALVLGAPLTLLLRSLPPRHRRHVAKVLRSRVLHVAVNPWFALVLNIGGMAAVYFTPVYRLVSGGQVSHHLVHLHFLLAGYLFAWVIAGPDPAPRRPSVKTRLVVLGVAITSHATLAQFMYAGLFVDVRVPVTGLRGAAEIMYYGGDIAELLLAMALLTTWRPVSRRSRRPAPTAATS</sequence>
<feature type="transmembrane region" description="Helical" evidence="6">
    <location>
        <begin position="190"/>
        <end position="210"/>
    </location>
</feature>
<feature type="transmembrane region" description="Helical" evidence="6">
    <location>
        <begin position="12"/>
        <end position="34"/>
    </location>
</feature>
<organism evidence="7 8">
    <name type="scientific">Microtetraspora glauca</name>
    <dbReference type="NCBI Taxonomy" id="1996"/>
    <lineage>
        <taxon>Bacteria</taxon>
        <taxon>Bacillati</taxon>
        <taxon>Actinomycetota</taxon>
        <taxon>Actinomycetes</taxon>
        <taxon>Streptosporangiales</taxon>
        <taxon>Streptosporangiaceae</taxon>
        <taxon>Microtetraspora</taxon>
    </lineage>
</organism>
<gene>
    <name evidence="7" type="ORF">AB0I59_40120</name>
</gene>
<keyword evidence="5 6" id="KW-0472">Membrane</keyword>
<dbReference type="RefSeq" id="WP_061253047.1">
    <property type="nucleotide sequence ID" value="NZ_JBFALK010000036.1"/>
</dbReference>
<evidence type="ECO:0000256" key="1">
    <source>
        <dbReference type="ARBA" id="ARBA00004651"/>
    </source>
</evidence>
<feature type="transmembrane region" description="Helical" evidence="6">
    <location>
        <begin position="78"/>
        <end position="101"/>
    </location>
</feature>
<comment type="caution">
    <text evidence="7">The sequence shown here is derived from an EMBL/GenBank/DDBJ whole genome shotgun (WGS) entry which is preliminary data.</text>
</comment>
<proteinExistence type="predicted"/>
<feature type="transmembrane region" description="Helical" evidence="6">
    <location>
        <begin position="156"/>
        <end position="178"/>
    </location>
</feature>
<evidence type="ECO:0000256" key="2">
    <source>
        <dbReference type="ARBA" id="ARBA00022475"/>
    </source>
</evidence>
<reference evidence="7 8" key="1">
    <citation type="submission" date="2024-06" db="EMBL/GenBank/DDBJ databases">
        <title>The Natural Products Discovery Center: Release of the First 8490 Sequenced Strains for Exploring Actinobacteria Biosynthetic Diversity.</title>
        <authorList>
            <person name="Kalkreuter E."/>
            <person name="Kautsar S.A."/>
            <person name="Yang D."/>
            <person name="Bader C.D."/>
            <person name="Teijaro C.N."/>
            <person name="Fluegel L."/>
            <person name="Davis C.M."/>
            <person name="Simpson J.R."/>
            <person name="Lauterbach L."/>
            <person name="Steele A.D."/>
            <person name="Gui C."/>
            <person name="Meng S."/>
            <person name="Li G."/>
            <person name="Viehrig K."/>
            <person name="Ye F."/>
            <person name="Su P."/>
            <person name="Kiefer A.F."/>
            <person name="Nichols A."/>
            <person name="Cepeda A.J."/>
            <person name="Yan W."/>
            <person name="Fan B."/>
            <person name="Jiang Y."/>
            <person name="Adhikari A."/>
            <person name="Zheng C.-J."/>
            <person name="Schuster L."/>
            <person name="Cowan T.M."/>
            <person name="Smanski M.J."/>
            <person name="Chevrette M.G."/>
            <person name="De Carvalho L.P.S."/>
            <person name="Shen B."/>
        </authorList>
    </citation>
    <scope>NUCLEOTIDE SEQUENCE [LARGE SCALE GENOMIC DNA]</scope>
    <source>
        <strain evidence="7 8">NPDC050100</strain>
    </source>
</reference>
<evidence type="ECO:0000256" key="4">
    <source>
        <dbReference type="ARBA" id="ARBA00022989"/>
    </source>
</evidence>
<dbReference type="EMBL" id="JBFALK010000036">
    <property type="protein sequence ID" value="MEV0974834.1"/>
    <property type="molecule type" value="Genomic_DNA"/>
</dbReference>
<keyword evidence="4 6" id="KW-1133">Transmembrane helix</keyword>
<keyword evidence="3 6" id="KW-0812">Transmembrane</keyword>
<keyword evidence="8" id="KW-1185">Reference proteome</keyword>
<evidence type="ECO:0000313" key="8">
    <source>
        <dbReference type="Proteomes" id="UP001551675"/>
    </source>
</evidence>
<accession>A0ABV3GT93</accession>
<feature type="transmembrane region" description="Helical" evidence="6">
    <location>
        <begin position="230"/>
        <end position="250"/>
    </location>
</feature>
<keyword evidence="2" id="KW-1003">Cell membrane</keyword>
<name>A0ABV3GT93_MICGL</name>
<feature type="transmembrane region" description="Helical" evidence="6">
    <location>
        <begin position="46"/>
        <end position="66"/>
    </location>
</feature>
<dbReference type="Proteomes" id="UP001551675">
    <property type="component" value="Unassembled WGS sequence"/>
</dbReference>
<comment type="subcellular location">
    <subcellularLocation>
        <location evidence="1">Cell membrane</location>
        <topology evidence="1">Multi-pass membrane protein</topology>
    </subcellularLocation>
</comment>
<dbReference type="InterPro" id="IPR019108">
    <property type="entry name" value="Caa3_assmbl_CtaG-rel"/>
</dbReference>